<dbReference type="Proteomes" id="UP000241010">
    <property type="component" value="Unassembled WGS sequence"/>
</dbReference>
<keyword evidence="3" id="KW-1185">Reference proteome</keyword>
<organism evidence="2 3">
    <name type="scientific">Cereibacter changlensis JA139</name>
    <dbReference type="NCBI Taxonomy" id="1188249"/>
    <lineage>
        <taxon>Bacteria</taxon>
        <taxon>Pseudomonadati</taxon>
        <taxon>Pseudomonadota</taxon>
        <taxon>Alphaproteobacteria</taxon>
        <taxon>Rhodobacterales</taxon>
        <taxon>Paracoccaceae</taxon>
        <taxon>Cereibacter</taxon>
    </lineage>
</organism>
<sequence>MTMQLLVLGANGRIGRELRRIWPRDLPGGLRPLWHSRNAGFRWDMLAEPFPGMEPGGVVLNLAGVTDARRPVTQNIDLAMAACAAAEAAGARHLFLLSSAAVYGAHPTYDFREIDPPAPANPYGRAKLEMEQAAQDWASPGKPGLTILRLGNVVGADALLGRARPGAPVLLDPAPGQEGGPLRSYIGPRSLASVLARLAALAAEDAPLPQLLNLAAAPPVSMRALLEAAGLDWRWGPETPDVIPRVGLDTRLLQGLCPLPPGAGDPAAMVAEWRTP</sequence>
<evidence type="ECO:0000259" key="1">
    <source>
        <dbReference type="Pfam" id="PF01370"/>
    </source>
</evidence>
<accession>A0A2T4K0S2</accession>
<dbReference type="Gene3D" id="3.40.50.720">
    <property type="entry name" value="NAD(P)-binding Rossmann-like Domain"/>
    <property type="match status" value="1"/>
</dbReference>
<dbReference type="InterPro" id="IPR001509">
    <property type="entry name" value="Epimerase_deHydtase"/>
</dbReference>
<proteinExistence type="predicted"/>
<feature type="domain" description="NAD-dependent epimerase/dehydratase" evidence="1">
    <location>
        <begin position="68"/>
        <end position="157"/>
    </location>
</feature>
<dbReference type="AlphaFoldDB" id="A0A2T4K0S2"/>
<dbReference type="EMBL" id="PZKG01000001">
    <property type="protein sequence ID" value="PTE23762.1"/>
    <property type="molecule type" value="Genomic_DNA"/>
</dbReference>
<protein>
    <submittedName>
        <fullName evidence="2">Epimerase</fullName>
    </submittedName>
</protein>
<dbReference type="InterPro" id="IPR036291">
    <property type="entry name" value="NAD(P)-bd_dom_sf"/>
</dbReference>
<dbReference type="SUPFAM" id="SSF51735">
    <property type="entry name" value="NAD(P)-binding Rossmann-fold domains"/>
    <property type="match status" value="1"/>
</dbReference>
<evidence type="ECO:0000313" key="3">
    <source>
        <dbReference type="Proteomes" id="UP000241010"/>
    </source>
</evidence>
<reference evidence="2 3" key="1">
    <citation type="submission" date="2018-03" db="EMBL/GenBank/DDBJ databases">
        <title>Cereibacter changlensis.</title>
        <authorList>
            <person name="Meyer T.E."/>
            <person name="Miller S."/>
            <person name="Lodha T."/>
            <person name="Gandham S."/>
            <person name="Chintalapati S."/>
            <person name="Chintalapati V.R."/>
        </authorList>
    </citation>
    <scope>NUCLEOTIDE SEQUENCE [LARGE SCALE GENOMIC DNA]</scope>
    <source>
        <strain evidence="2 3">JA139</strain>
    </source>
</reference>
<evidence type="ECO:0000313" key="2">
    <source>
        <dbReference type="EMBL" id="PTE23762.1"/>
    </source>
</evidence>
<dbReference type="OrthoDB" id="7687386at2"/>
<dbReference type="Pfam" id="PF01370">
    <property type="entry name" value="Epimerase"/>
    <property type="match status" value="1"/>
</dbReference>
<comment type="caution">
    <text evidence="2">The sequence shown here is derived from an EMBL/GenBank/DDBJ whole genome shotgun (WGS) entry which is preliminary data.</text>
</comment>
<gene>
    <name evidence="2" type="ORF">C5F48_00475</name>
</gene>
<name>A0A2T4K0S2_9RHOB</name>